<reference evidence="2 3" key="1">
    <citation type="journal article" date="2015" name="Front. Microbiol.">
        <title>Genome sequence of the plant growth promoting endophytic yeast Rhodotorula graminis WP1.</title>
        <authorList>
            <person name="Firrincieli A."/>
            <person name="Otillar R."/>
            <person name="Salamov A."/>
            <person name="Schmutz J."/>
            <person name="Khan Z."/>
            <person name="Redman R.S."/>
            <person name="Fleck N.D."/>
            <person name="Lindquist E."/>
            <person name="Grigoriev I.V."/>
            <person name="Doty S.L."/>
        </authorList>
    </citation>
    <scope>NUCLEOTIDE SEQUENCE [LARGE SCALE GENOMIC DNA]</scope>
    <source>
        <strain evidence="2 3">WP1</strain>
    </source>
</reference>
<dbReference type="SUPFAM" id="SSF52047">
    <property type="entry name" value="RNI-like"/>
    <property type="match status" value="1"/>
</dbReference>
<keyword evidence="3" id="KW-1185">Reference proteome</keyword>
<feature type="region of interest" description="Disordered" evidence="1">
    <location>
        <begin position="113"/>
        <end position="137"/>
    </location>
</feature>
<dbReference type="GeneID" id="28975401"/>
<dbReference type="Proteomes" id="UP000053890">
    <property type="component" value="Unassembled WGS sequence"/>
</dbReference>
<sequence>MENTNFDDTSPSTSSTTCHLLRLPDELLDDIFCLVYAQEHVYDVNSPWPAPLHSPLSRRLYRVQQPSLYRIVLIERYRDLRSLRDTVRDVPGVGNNVAELVLCTEHEEWLDEDRARQQAQHERGAAEQGDGENTNDDGEVVQLVAPVDPAQSDPAHLHGLLEHLPCLEILRCTHLDGRLLALLLADDRVPRLLERLWHLEIVAKKVVPEVRASTVGWAAQLARFDALASLEITQLEPGNVFPPVASPVPVLAALKILKLSCEGFGAWTGPPLGELAPNLDELWLSECQYTAAVDFSPVLRASPVGLRRIHIDVPFSKVVRSVNYVDAILPRFRHLVDLTLCPGTFSLRGLFGALRHMPYLEILSFAPHAPVCDVLLALLVTGPSRPPSLNCLILDHVYCAKGPSVDRTSPQPFPPQDGSDTPKFRMKQGWVAPRWPRGGSEAHLAAVVERARTSGIEVIGIALKCIGWQVNFEREKRSALLLWGERTGDYVEARRELGHEVVDKHIEGVKAAAAAAATRLTGFPTP</sequence>
<name>A0A0P9F8W3_RHOGW</name>
<accession>A0A0P9F8W3</accession>
<dbReference type="EMBL" id="KQ474089">
    <property type="protein sequence ID" value="KPV72075.1"/>
    <property type="molecule type" value="Genomic_DNA"/>
</dbReference>
<feature type="compositionally biased region" description="Basic and acidic residues" evidence="1">
    <location>
        <begin position="113"/>
        <end position="125"/>
    </location>
</feature>
<dbReference type="AlphaFoldDB" id="A0A0P9F8W3"/>
<evidence type="ECO:0000313" key="3">
    <source>
        <dbReference type="Proteomes" id="UP000053890"/>
    </source>
</evidence>
<proteinExistence type="predicted"/>
<organism evidence="2 3">
    <name type="scientific">Rhodotorula graminis (strain WP1)</name>
    <dbReference type="NCBI Taxonomy" id="578459"/>
    <lineage>
        <taxon>Eukaryota</taxon>
        <taxon>Fungi</taxon>
        <taxon>Dikarya</taxon>
        <taxon>Basidiomycota</taxon>
        <taxon>Pucciniomycotina</taxon>
        <taxon>Microbotryomycetes</taxon>
        <taxon>Sporidiobolales</taxon>
        <taxon>Sporidiobolaceae</taxon>
        <taxon>Rhodotorula</taxon>
    </lineage>
</organism>
<protein>
    <submittedName>
        <fullName evidence="2">Uncharacterized protein</fullName>
    </submittedName>
</protein>
<dbReference type="RefSeq" id="XP_018268124.1">
    <property type="nucleotide sequence ID" value="XM_018414953.1"/>
</dbReference>
<evidence type="ECO:0000313" key="2">
    <source>
        <dbReference type="EMBL" id="KPV72075.1"/>
    </source>
</evidence>
<gene>
    <name evidence="2" type="ORF">RHOBADRAFT_47258</name>
</gene>
<evidence type="ECO:0000256" key="1">
    <source>
        <dbReference type="SAM" id="MobiDB-lite"/>
    </source>
</evidence>